<dbReference type="SUPFAM" id="SSF53850">
    <property type="entry name" value="Periplasmic binding protein-like II"/>
    <property type="match status" value="1"/>
</dbReference>
<dbReference type="Gene3D" id="3.40.190.10">
    <property type="entry name" value="Periplasmic binding protein-like II"/>
    <property type="match status" value="2"/>
</dbReference>
<dbReference type="EMBL" id="JQCH01000016">
    <property type="protein sequence ID" value="KRO09453.1"/>
    <property type="molecule type" value="Genomic_DNA"/>
</dbReference>
<sequence length="273" mass="29560">MIKDVFGGGIIFMKRLFKFIGGLTAVLALTIILTGCGKSSSSSLEKTSGKLTIGLEGTFQPYSYHSNHKLTGFEVELGKAIAKKMDLKPVFVETKWDSLIAGLNVDKYDIVLNNVAITKARAKKYTFTTPYIYSKSQLAVKKSNTSINKITDIKGKKVAETATSENATDARRLGATVVSTSDFEQSMALVLQGRADGTINSNGSFGAYLKQKPNADIRLVDGGNEVATQQIAGILKKDSKLSPKVNKALKELRADGTLTKLSKKYFGTDITQK</sequence>
<evidence type="ECO:0000256" key="4">
    <source>
        <dbReference type="RuleBase" id="RU003744"/>
    </source>
</evidence>
<evidence type="ECO:0000256" key="1">
    <source>
        <dbReference type="ARBA" id="ARBA00004196"/>
    </source>
</evidence>
<dbReference type="PANTHER" id="PTHR35936:SF34">
    <property type="entry name" value="ABC TRANSPORTER EXTRACELLULAR-BINDING PROTEIN YCKB-RELATED"/>
    <property type="match status" value="1"/>
</dbReference>
<proteinExistence type="inferred from homology"/>
<feature type="domain" description="Solute-binding protein family 3/N-terminal" evidence="6">
    <location>
        <begin position="50"/>
        <end position="269"/>
    </location>
</feature>
<dbReference type="PROSITE" id="PS01039">
    <property type="entry name" value="SBP_BACTERIAL_3"/>
    <property type="match status" value="1"/>
</dbReference>
<dbReference type="InterPro" id="IPR018313">
    <property type="entry name" value="SBP_3_CS"/>
</dbReference>
<evidence type="ECO:0000313" key="7">
    <source>
        <dbReference type="EMBL" id="KRO09453.1"/>
    </source>
</evidence>
<evidence type="ECO:0000256" key="3">
    <source>
        <dbReference type="ARBA" id="ARBA00022729"/>
    </source>
</evidence>
<accession>A0ABR5Q821</accession>
<dbReference type="PANTHER" id="PTHR35936">
    <property type="entry name" value="MEMBRANE-BOUND LYTIC MUREIN TRANSGLYCOSYLASE F"/>
    <property type="match status" value="1"/>
</dbReference>
<gene>
    <name evidence="7" type="ORF">IV59_GL000666</name>
</gene>
<organism evidence="7 8">
    <name type="scientific">Paucilactobacillus hokkaidonensis</name>
    <dbReference type="NCBI Taxonomy" id="1193095"/>
    <lineage>
        <taxon>Bacteria</taxon>
        <taxon>Bacillati</taxon>
        <taxon>Bacillota</taxon>
        <taxon>Bacilli</taxon>
        <taxon>Lactobacillales</taxon>
        <taxon>Lactobacillaceae</taxon>
        <taxon>Paucilactobacillus</taxon>
    </lineage>
</organism>
<dbReference type="SMART" id="SM00062">
    <property type="entry name" value="PBPb"/>
    <property type="match status" value="1"/>
</dbReference>
<keyword evidence="5" id="KW-0472">Membrane</keyword>
<evidence type="ECO:0000313" key="8">
    <source>
        <dbReference type="Proteomes" id="UP000051884"/>
    </source>
</evidence>
<keyword evidence="8" id="KW-1185">Reference proteome</keyword>
<evidence type="ECO:0000259" key="6">
    <source>
        <dbReference type="SMART" id="SM00062"/>
    </source>
</evidence>
<comment type="similarity">
    <text evidence="2 4">Belongs to the bacterial solute-binding protein 3 family.</text>
</comment>
<keyword evidence="5" id="KW-0812">Transmembrane</keyword>
<name>A0ABR5Q821_9LACO</name>
<dbReference type="InterPro" id="IPR001638">
    <property type="entry name" value="Solute-binding_3/MltF_N"/>
</dbReference>
<dbReference type="Pfam" id="PF00497">
    <property type="entry name" value="SBP_bac_3"/>
    <property type="match status" value="1"/>
</dbReference>
<comment type="subcellular location">
    <subcellularLocation>
        <location evidence="1">Cell envelope</location>
    </subcellularLocation>
</comment>
<feature type="transmembrane region" description="Helical" evidence="5">
    <location>
        <begin position="16"/>
        <end position="35"/>
    </location>
</feature>
<reference evidence="7 8" key="1">
    <citation type="journal article" date="2015" name="Genome Announc.">
        <title>Expanding the biotechnology potential of lactobacilli through comparative genomics of 213 strains and associated genera.</title>
        <authorList>
            <person name="Sun Z."/>
            <person name="Harris H.M."/>
            <person name="McCann A."/>
            <person name="Guo C."/>
            <person name="Argimon S."/>
            <person name="Zhang W."/>
            <person name="Yang X."/>
            <person name="Jeffery I.B."/>
            <person name="Cooney J.C."/>
            <person name="Kagawa T.F."/>
            <person name="Liu W."/>
            <person name="Song Y."/>
            <person name="Salvetti E."/>
            <person name="Wrobel A."/>
            <person name="Rasinkangas P."/>
            <person name="Parkhill J."/>
            <person name="Rea M.C."/>
            <person name="O'Sullivan O."/>
            <person name="Ritari J."/>
            <person name="Douillard F.P."/>
            <person name="Paul Ross R."/>
            <person name="Yang R."/>
            <person name="Briner A.E."/>
            <person name="Felis G.E."/>
            <person name="de Vos W.M."/>
            <person name="Barrangou R."/>
            <person name="Klaenhammer T.R."/>
            <person name="Caufield P.W."/>
            <person name="Cui Y."/>
            <person name="Zhang H."/>
            <person name="O'Toole P.W."/>
        </authorList>
    </citation>
    <scope>NUCLEOTIDE SEQUENCE [LARGE SCALE GENOMIC DNA]</scope>
    <source>
        <strain evidence="7 8">DSM 26202</strain>
    </source>
</reference>
<evidence type="ECO:0000256" key="5">
    <source>
        <dbReference type="SAM" id="Phobius"/>
    </source>
</evidence>
<comment type="caution">
    <text evidence="7">The sequence shown here is derived from an EMBL/GenBank/DDBJ whole genome shotgun (WGS) entry which is preliminary data.</text>
</comment>
<keyword evidence="3" id="KW-0732">Signal</keyword>
<evidence type="ECO:0000256" key="2">
    <source>
        <dbReference type="ARBA" id="ARBA00010333"/>
    </source>
</evidence>
<dbReference type="Proteomes" id="UP000051884">
    <property type="component" value="Unassembled WGS sequence"/>
</dbReference>
<protein>
    <submittedName>
        <fullName evidence="7">Amino acid ABC transporter, substrate binding protein</fullName>
    </submittedName>
</protein>
<keyword evidence="5" id="KW-1133">Transmembrane helix</keyword>